<dbReference type="EMBL" id="JAVRRL010000034">
    <property type="protein sequence ID" value="KAK5111997.1"/>
    <property type="molecule type" value="Genomic_DNA"/>
</dbReference>
<evidence type="ECO:0000313" key="2">
    <source>
        <dbReference type="EMBL" id="KAK5111997.1"/>
    </source>
</evidence>
<reference evidence="2" key="1">
    <citation type="submission" date="2023-08" db="EMBL/GenBank/DDBJ databases">
        <title>Black Yeasts Isolated from many extreme environments.</title>
        <authorList>
            <person name="Coleine C."/>
            <person name="Stajich J.E."/>
            <person name="Selbmann L."/>
        </authorList>
    </citation>
    <scope>NUCLEOTIDE SEQUENCE</scope>
    <source>
        <strain evidence="2">CCFEE 5401</strain>
    </source>
</reference>
<dbReference type="PANTHER" id="PTHR28037">
    <property type="entry name" value="ALCOHOL O-ACETYLTRANSFERASE 1-RELATED"/>
    <property type="match status" value="1"/>
</dbReference>
<dbReference type="GO" id="GO:0008080">
    <property type="term" value="F:N-acetyltransferase activity"/>
    <property type="evidence" value="ECO:0007669"/>
    <property type="project" value="TreeGrafter"/>
</dbReference>
<keyword evidence="1" id="KW-0472">Membrane</keyword>
<organism evidence="2 3">
    <name type="scientific">Meristemomyces frigidus</name>
    <dbReference type="NCBI Taxonomy" id="1508187"/>
    <lineage>
        <taxon>Eukaryota</taxon>
        <taxon>Fungi</taxon>
        <taxon>Dikarya</taxon>
        <taxon>Ascomycota</taxon>
        <taxon>Pezizomycotina</taxon>
        <taxon>Dothideomycetes</taxon>
        <taxon>Dothideomycetidae</taxon>
        <taxon>Mycosphaerellales</taxon>
        <taxon>Teratosphaeriaceae</taxon>
        <taxon>Meristemomyces</taxon>
    </lineage>
</organism>
<evidence type="ECO:0000313" key="3">
    <source>
        <dbReference type="Proteomes" id="UP001310890"/>
    </source>
</evidence>
<dbReference type="AlphaFoldDB" id="A0AAN7YP28"/>
<dbReference type="Proteomes" id="UP001310890">
    <property type="component" value="Unassembled WGS sequence"/>
</dbReference>
<dbReference type="PANTHER" id="PTHR28037:SF1">
    <property type="entry name" value="ALCOHOL O-ACETYLTRANSFERASE 1-RELATED"/>
    <property type="match status" value="1"/>
</dbReference>
<dbReference type="Pfam" id="PF07247">
    <property type="entry name" value="AATase"/>
    <property type="match status" value="1"/>
</dbReference>
<dbReference type="InterPro" id="IPR023213">
    <property type="entry name" value="CAT-like_dom_sf"/>
</dbReference>
<evidence type="ECO:0000256" key="1">
    <source>
        <dbReference type="SAM" id="Phobius"/>
    </source>
</evidence>
<keyword evidence="1" id="KW-0812">Transmembrane</keyword>
<dbReference type="InterPro" id="IPR010828">
    <property type="entry name" value="Atf2/Sli1-like"/>
</dbReference>
<comment type="caution">
    <text evidence="2">The sequence shown here is derived from an EMBL/GenBank/DDBJ whole genome shotgun (WGS) entry which is preliminary data.</text>
</comment>
<sequence>MEIIRSAGFNERRCIAREHMGLYGTVVTCATYSTLGLSVLSSGSLRSLLTSALKQCITEQPMLSTTILDAGTEAPKLAKVPAMAVTEHLSIFDMPAADTSSELAIRNLLHKAQNEQLELGKRPAWRLYAQALPIKSAAEPATFIAAFSYSHALADGPSGLFFHRALSDALEKCDGPTPDDGESFTVPSNIPPLAPALDRTVSFVISWSFLLRPLLNEFLPTWLATRLGVDTKDAAVWTGISVRPSLPDSGNLLPTELCFRQVSHSGLQRTVQTCRKHGARLTGLLTVVVARSLGQALRARGHDYGKLLVTLPINLRRCISDSQSVIANYPSAIEEIVTINSGLRAEERLVALGEEDWTTARHITESLGKASNTSQDHPIALLKYISNFREFVVHRATTPAEASFEISNIGVFDQAAGADTSSTAEQLKQFWTVTDVVFSQSANATGVPLNINVASVLKGPLSFTATWWPGMLGVEDEKRFVEEVLADVVDQLEQME</sequence>
<name>A0AAN7YP28_9PEZI</name>
<feature type="transmembrane region" description="Helical" evidence="1">
    <location>
        <begin position="21"/>
        <end position="40"/>
    </location>
</feature>
<accession>A0AAN7YP28</accession>
<gene>
    <name evidence="2" type="ORF">LTR62_004531</name>
</gene>
<evidence type="ECO:0008006" key="4">
    <source>
        <dbReference type="Google" id="ProtNLM"/>
    </source>
</evidence>
<dbReference type="Gene3D" id="3.30.559.10">
    <property type="entry name" value="Chloramphenicol acetyltransferase-like domain"/>
    <property type="match status" value="1"/>
</dbReference>
<proteinExistence type="predicted"/>
<protein>
    <recommendedName>
        <fullName evidence="4">Alcohol acetyltransferase</fullName>
    </recommendedName>
</protein>
<keyword evidence="1" id="KW-1133">Transmembrane helix</keyword>
<dbReference type="InterPro" id="IPR052058">
    <property type="entry name" value="Alcohol_O-acetyltransferase"/>
</dbReference>